<proteinExistence type="predicted"/>
<sequence length="50" mass="5383">MSGTVAMHSVFVYGSLVADDVVRLLLNRVPPTSPAILPDLYDPFSLSPSH</sequence>
<name>A0A8S9LDF8_BRACR</name>
<gene>
    <name evidence="1" type="ORF">F2Q70_00027819</name>
</gene>
<comment type="caution">
    <text evidence="1">The sequence shown here is derived from an EMBL/GenBank/DDBJ whole genome shotgun (WGS) entry which is preliminary data.</text>
</comment>
<dbReference type="Gene3D" id="3.10.490.10">
    <property type="entry name" value="Gamma-glutamyl cyclotransferase-like"/>
    <property type="match status" value="1"/>
</dbReference>
<dbReference type="AlphaFoldDB" id="A0A8S9LDF8"/>
<organism evidence="1">
    <name type="scientific">Brassica cretica</name>
    <name type="common">Mustard</name>
    <dbReference type="NCBI Taxonomy" id="69181"/>
    <lineage>
        <taxon>Eukaryota</taxon>
        <taxon>Viridiplantae</taxon>
        <taxon>Streptophyta</taxon>
        <taxon>Embryophyta</taxon>
        <taxon>Tracheophyta</taxon>
        <taxon>Spermatophyta</taxon>
        <taxon>Magnoliopsida</taxon>
        <taxon>eudicotyledons</taxon>
        <taxon>Gunneridae</taxon>
        <taxon>Pentapetalae</taxon>
        <taxon>rosids</taxon>
        <taxon>malvids</taxon>
        <taxon>Brassicales</taxon>
        <taxon>Brassicaceae</taxon>
        <taxon>Brassiceae</taxon>
        <taxon>Brassica</taxon>
    </lineage>
</organism>
<reference evidence="1" key="1">
    <citation type="submission" date="2019-12" db="EMBL/GenBank/DDBJ databases">
        <title>Genome sequencing and annotation of Brassica cretica.</title>
        <authorList>
            <person name="Studholme D.J."/>
            <person name="Sarris P.F."/>
        </authorList>
    </citation>
    <scope>NUCLEOTIDE SEQUENCE</scope>
    <source>
        <strain evidence="1">PFS-102/07</strain>
        <tissue evidence="1">Leaf</tissue>
    </source>
</reference>
<protein>
    <submittedName>
        <fullName evidence="1">Uncharacterized protein</fullName>
    </submittedName>
</protein>
<evidence type="ECO:0000313" key="1">
    <source>
        <dbReference type="EMBL" id="KAF2604975.1"/>
    </source>
</evidence>
<dbReference type="EMBL" id="QGKY02000094">
    <property type="protein sequence ID" value="KAF2604975.1"/>
    <property type="molecule type" value="Genomic_DNA"/>
</dbReference>
<accession>A0A8S9LDF8</accession>